<accession>A0A8S8ZDH3</accession>
<dbReference type="EMBL" id="NMPR01000355">
    <property type="protein sequence ID" value="KAA8622038.1"/>
    <property type="molecule type" value="Genomic_DNA"/>
</dbReference>
<feature type="region of interest" description="Disordered" evidence="1">
    <location>
        <begin position="276"/>
        <end position="313"/>
    </location>
</feature>
<feature type="compositionally biased region" description="Basic and acidic residues" evidence="1">
    <location>
        <begin position="194"/>
        <end position="209"/>
    </location>
</feature>
<feature type="region of interest" description="Disordered" evidence="1">
    <location>
        <begin position="178"/>
        <end position="236"/>
    </location>
</feature>
<dbReference type="Proteomes" id="UP000433876">
    <property type="component" value="Unassembled WGS sequence"/>
</dbReference>
<organism evidence="2 3">
    <name type="scientific">Sordaria macrospora</name>
    <dbReference type="NCBI Taxonomy" id="5147"/>
    <lineage>
        <taxon>Eukaryota</taxon>
        <taxon>Fungi</taxon>
        <taxon>Dikarya</taxon>
        <taxon>Ascomycota</taxon>
        <taxon>Pezizomycotina</taxon>
        <taxon>Sordariomycetes</taxon>
        <taxon>Sordariomycetidae</taxon>
        <taxon>Sordariales</taxon>
        <taxon>Sordariaceae</taxon>
        <taxon>Sordaria</taxon>
    </lineage>
</organism>
<evidence type="ECO:0008006" key="4">
    <source>
        <dbReference type="Google" id="ProtNLM"/>
    </source>
</evidence>
<evidence type="ECO:0000313" key="2">
    <source>
        <dbReference type="EMBL" id="KAA8622038.1"/>
    </source>
</evidence>
<gene>
    <name evidence="2" type="ORF">SMACR_09891</name>
</gene>
<dbReference type="AlphaFoldDB" id="A0A8S8ZDH3"/>
<sequence length="335" mass="38411">MTVQATPIHLSKPSSYDGKDLSKFRPWWYKIEASLESYAASFPSDAYKIHWIGSLLTDKAQTWHNQRTKQCQRMGLVDTWTGYSTALKDRFKDPSEQHRNARKMAELKYEGDTVQYITTLLDFNDVVQWSGTTFRNHISKTLPSEIIKMVYHTRGGVPSSDDEFLNTVQEAGQVYENMLQDPGMPSGKGTPTSRTEHSKSGQQSRKDTRSPSNQSQSSRNRDKQAKDKKWNNVREAVNGIDQTDVDQRKRDRVSCWRCGRDNHHTLECFARKDTNNKELPQPATTAAVKRKNSDRDEEGDEALNRDNEPQFKKAKVDAITAATRFMEMNDSDSDF</sequence>
<evidence type="ECO:0000256" key="1">
    <source>
        <dbReference type="SAM" id="MobiDB-lite"/>
    </source>
</evidence>
<dbReference type="VEuPathDB" id="FungiDB:SMAC_09779"/>
<feature type="compositionally biased region" description="Basic and acidic residues" evidence="1">
    <location>
        <begin position="219"/>
        <end position="232"/>
    </location>
</feature>
<reference evidence="2 3" key="1">
    <citation type="submission" date="2017-07" db="EMBL/GenBank/DDBJ databases">
        <title>Genome sequence of the Sordaria macrospora wild type strain R19027.</title>
        <authorList>
            <person name="Nowrousian M."/>
            <person name="Teichert I."/>
            <person name="Kueck U."/>
        </authorList>
    </citation>
    <scope>NUCLEOTIDE SEQUENCE [LARGE SCALE GENOMIC DNA]</scope>
    <source>
        <strain evidence="2 3">R19027</strain>
        <tissue evidence="2">Mycelium</tissue>
    </source>
</reference>
<comment type="caution">
    <text evidence="2">The sequence shown here is derived from an EMBL/GenBank/DDBJ whole genome shotgun (WGS) entry which is preliminary data.</text>
</comment>
<feature type="compositionally biased region" description="Basic and acidic residues" evidence="1">
    <location>
        <begin position="302"/>
        <end position="313"/>
    </location>
</feature>
<proteinExistence type="predicted"/>
<evidence type="ECO:0000313" key="3">
    <source>
        <dbReference type="Proteomes" id="UP000433876"/>
    </source>
</evidence>
<protein>
    <recommendedName>
        <fullName evidence="4">CCHC-type domain-containing protein</fullName>
    </recommendedName>
</protein>
<name>A0A8S8ZDH3_SORMA</name>